<proteinExistence type="predicted"/>
<dbReference type="EMBL" id="BARS01002554">
    <property type="protein sequence ID" value="GAF69261.1"/>
    <property type="molecule type" value="Genomic_DNA"/>
</dbReference>
<gene>
    <name evidence="1" type="ORF">S01H1_04879</name>
</gene>
<dbReference type="AlphaFoldDB" id="X0S1X4"/>
<evidence type="ECO:0000313" key="1">
    <source>
        <dbReference type="EMBL" id="GAF69261.1"/>
    </source>
</evidence>
<feature type="non-terminal residue" evidence="1">
    <location>
        <position position="153"/>
    </location>
</feature>
<comment type="caution">
    <text evidence="1">The sequence shown here is derived from an EMBL/GenBank/DDBJ whole genome shotgun (WGS) entry which is preliminary data.</text>
</comment>
<sequence>MTLLELRALLDECDEVLASLAGDLKTVTRTKQRNHINEDIKTIKRWKVETAAEIERQEGLIALAGNPRNASPATFVPPNVNTRGGGKNPWQALERSEELSEADAKAVALDCIERDETANQATGEHATAIVSSLDRDTALYVAAVSDPVYARAF</sequence>
<name>X0S1X4_9ZZZZ</name>
<protein>
    <submittedName>
        <fullName evidence="1">Uncharacterized protein</fullName>
    </submittedName>
</protein>
<accession>X0S1X4</accession>
<organism evidence="1">
    <name type="scientific">marine sediment metagenome</name>
    <dbReference type="NCBI Taxonomy" id="412755"/>
    <lineage>
        <taxon>unclassified sequences</taxon>
        <taxon>metagenomes</taxon>
        <taxon>ecological metagenomes</taxon>
    </lineage>
</organism>
<reference evidence="1" key="1">
    <citation type="journal article" date="2014" name="Front. Microbiol.">
        <title>High frequency of phylogenetically diverse reductive dehalogenase-homologous genes in deep subseafloor sedimentary metagenomes.</title>
        <authorList>
            <person name="Kawai M."/>
            <person name="Futagami T."/>
            <person name="Toyoda A."/>
            <person name="Takaki Y."/>
            <person name="Nishi S."/>
            <person name="Hori S."/>
            <person name="Arai W."/>
            <person name="Tsubouchi T."/>
            <person name="Morono Y."/>
            <person name="Uchiyama I."/>
            <person name="Ito T."/>
            <person name="Fujiyama A."/>
            <person name="Inagaki F."/>
            <person name="Takami H."/>
        </authorList>
    </citation>
    <scope>NUCLEOTIDE SEQUENCE</scope>
    <source>
        <strain evidence="1">Expedition CK06-06</strain>
    </source>
</reference>